<dbReference type="EMBL" id="CP014327">
    <property type="protein sequence ID" value="AML50506.1"/>
    <property type="molecule type" value="Genomic_DNA"/>
</dbReference>
<evidence type="ECO:0000313" key="2">
    <source>
        <dbReference type="Proteomes" id="UP000070371"/>
    </source>
</evidence>
<dbReference type="STRING" id="1579316.RC74_03775"/>
<evidence type="ECO:0008006" key="3">
    <source>
        <dbReference type="Google" id="ProtNLM"/>
    </source>
</evidence>
<reference evidence="1 2" key="1">
    <citation type="submission" date="2016-02" db="EMBL/GenBank/DDBJ databases">
        <title>Complete genome sequence of Halocynthiibacter arcticus PAMC 20958t from arctic marine sediment.</title>
        <authorList>
            <person name="Lee Y.M."/>
            <person name="Baek K."/>
            <person name="Lee H.K."/>
            <person name="Shin S.C."/>
        </authorList>
    </citation>
    <scope>NUCLEOTIDE SEQUENCE [LARGE SCALE GENOMIC DNA]</scope>
    <source>
        <strain evidence="1">PAMC 20958</strain>
    </source>
</reference>
<keyword evidence="2" id="KW-1185">Reference proteome</keyword>
<dbReference type="KEGG" id="hat:RC74_03775"/>
<dbReference type="Gene3D" id="3.40.50.300">
    <property type="entry name" value="P-loop containing nucleotide triphosphate hydrolases"/>
    <property type="match status" value="1"/>
</dbReference>
<evidence type="ECO:0000313" key="1">
    <source>
        <dbReference type="EMBL" id="AML50506.1"/>
    </source>
</evidence>
<dbReference type="InterPro" id="IPR027417">
    <property type="entry name" value="P-loop_NTPase"/>
</dbReference>
<dbReference type="SUPFAM" id="SSF52540">
    <property type="entry name" value="P-loop containing nucleoside triphosphate hydrolases"/>
    <property type="match status" value="1"/>
</dbReference>
<sequence length="161" mass="17973">MIDADLRKPSQHIYLDLKPDTSLQEFLSGDRTVADGSEFYTSDPKSNLGVILGRDRADVPTDQLLQSDTFKNLLETAKMAMDIIILDTSPLLPVVDARYIAPHADVVVDCVRFGVTEQRDLRAAFGQLTASLRPDTPVVTLLNHDESKHTGYRYDGYYGKE</sequence>
<name>A0A126UXY0_9RHOB</name>
<dbReference type="Proteomes" id="UP000070371">
    <property type="component" value="Chromosome"/>
</dbReference>
<dbReference type="AlphaFoldDB" id="A0A126UXY0"/>
<gene>
    <name evidence="1" type="ORF">RC74_03775</name>
</gene>
<protein>
    <recommendedName>
        <fullName evidence="3">AAA domain-containing protein</fullName>
    </recommendedName>
</protein>
<accession>A0A126UXY0</accession>
<proteinExistence type="predicted"/>
<organism evidence="1 2">
    <name type="scientific">Falsihalocynthiibacter arcticus</name>
    <dbReference type="NCBI Taxonomy" id="1579316"/>
    <lineage>
        <taxon>Bacteria</taxon>
        <taxon>Pseudomonadati</taxon>
        <taxon>Pseudomonadota</taxon>
        <taxon>Alphaproteobacteria</taxon>
        <taxon>Rhodobacterales</taxon>
        <taxon>Roseobacteraceae</taxon>
        <taxon>Falsihalocynthiibacter</taxon>
    </lineage>
</organism>